<evidence type="ECO:0000256" key="5">
    <source>
        <dbReference type="HAMAP-Rule" id="MF_00902"/>
    </source>
</evidence>
<feature type="transmembrane region" description="Helical" evidence="5">
    <location>
        <begin position="213"/>
        <end position="233"/>
    </location>
</feature>
<keyword evidence="5" id="KW-0653">Protein transport</keyword>
<comment type="subcellular location">
    <subcellularLocation>
        <location evidence="5">Cell membrane</location>
        <topology evidence="5">Multi-pass membrane protein</topology>
    </subcellularLocation>
    <subcellularLocation>
        <location evidence="1">Membrane</location>
        <topology evidence="1">Multi-pass membrane protein</topology>
    </subcellularLocation>
</comment>
<dbReference type="GO" id="GO:0033281">
    <property type="term" value="C:TAT protein transport complex"/>
    <property type="evidence" value="ECO:0007669"/>
    <property type="project" value="UniProtKB-UniRule"/>
</dbReference>
<dbReference type="Pfam" id="PF00902">
    <property type="entry name" value="TatC"/>
    <property type="match status" value="1"/>
</dbReference>
<dbReference type="HAMAP" id="MF_00902">
    <property type="entry name" value="TatC"/>
    <property type="match status" value="1"/>
</dbReference>
<keyword evidence="3 5" id="KW-1133">Transmembrane helix</keyword>
<protein>
    <recommendedName>
        <fullName evidence="5">Sec-independent protein translocase protein TatC</fullName>
    </recommendedName>
</protein>
<dbReference type="NCBIfam" id="TIGR00945">
    <property type="entry name" value="tatC"/>
    <property type="match status" value="1"/>
</dbReference>
<accession>A0A523XF66</accession>
<dbReference type="InterPro" id="IPR002033">
    <property type="entry name" value="TatC"/>
</dbReference>
<keyword evidence="4 5" id="KW-0472">Membrane</keyword>
<proteinExistence type="inferred from homology"/>
<dbReference type="AlphaFoldDB" id="A0A523XF66"/>
<dbReference type="Proteomes" id="UP000315534">
    <property type="component" value="Unassembled WGS sequence"/>
</dbReference>
<feature type="transmembrane region" description="Helical" evidence="5">
    <location>
        <begin position="26"/>
        <end position="48"/>
    </location>
</feature>
<dbReference type="PROSITE" id="PS01218">
    <property type="entry name" value="TATC"/>
    <property type="match status" value="1"/>
</dbReference>
<dbReference type="EMBL" id="SOIP01000532">
    <property type="protein sequence ID" value="TET77914.1"/>
    <property type="molecule type" value="Genomic_DNA"/>
</dbReference>
<dbReference type="PRINTS" id="PR01840">
    <property type="entry name" value="TATCFAMILY"/>
</dbReference>
<dbReference type="InterPro" id="IPR019820">
    <property type="entry name" value="Sec-indep_translocase_CS"/>
</dbReference>
<evidence type="ECO:0000256" key="1">
    <source>
        <dbReference type="ARBA" id="ARBA00004141"/>
    </source>
</evidence>
<feature type="transmembrane region" description="Helical" evidence="5">
    <location>
        <begin position="107"/>
        <end position="130"/>
    </location>
</feature>
<evidence type="ECO:0000256" key="4">
    <source>
        <dbReference type="ARBA" id="ARBA00023136"/>
    </source>
</evidence>
<sequence length="253" mass="27858">MEQKIEEGRMPLLQHLDELRGRIIKCGIAVIVCSIAGWVLGPLVLQLLSKPVGTLYFFGPTEALIVRMKLALAIGVGIASPVVIYQIWAFVVPALTRTEKRYTVPTVIFSTILFLGGVAFAYFVVMPVGLKVLLSFGGPALKDMIGVQKYFTFVIWLLVACGIVFEMPVIIFFLTKLGLLTHGTLIRRWREAILGIFVASAVVTPSVDVVSQLFLSVPLMLLYVISILVSFTARRRTKSSDSEGDEPEKEPGE</sequence>
<keyword evidence="5" id="KW-0813">Transport</keyword>
<organism evidence="6 7">
    <name type="scientific">candidate division TA06 bacterium</name>
    <dbReference type="NCBI Taxonomy" id="2250710"/>
    <lineage>
        <taxon>Bacteria</taxon>
        <taxon>Bacteria division TA06</taxon>
    </lineage>
</organism>
<feature type="transmembrane region" description="Helical" evidence="5">
    <location>
        <begin position="189"/>
        <end position="207"/>
    </location>
</feature>
<comment type="caution">
    <text evidence="6">The sequence shown here is derived from an EMBL/GenBank/DDBJ whole genome shotgun (WGS) entry which is preliminary data.</text>
</comment>
<keyword evidence="5" id="KW-1003">Cell membrane</keyword>
<dbReference type="PANTHER" id="PTHR30371">
    <property type="entry name" value="SEC-INDEPENDENT PROTEIN TRANSLOCASE PROTEIN TATC"/>
    <property type="match status" value="1"/>
</dbReference>
<comment type="subunit">
    <text evidence="5">Forms a complex with TatA.</text>
</comment>
<name>A0A523XF66_UNCT6</name>
<reference evidence="6 7" key="1">
    <citation type="submission" date="2019-03" db="EMBL/GenBank/DDBJ databases">
        <title>Metabolic potential of uncultured bacteria and archaea associated with petroleum seepage in deep-sea sediments.</title>
        <authorList>
            <person name="Dong X."/>
            <person name="Hubert C."/>
        </authorList>
    </citation>
    <scope>NUCLEOTIDE SEQUENCE [LARGE SCALE GENOMIC DNA]</scope>
    <source>
        <strain evidence="6">E29_bin36</strain>
    </source>
</reference>
<evidence type="ECO:0000313" key="7">
    <source>
        <dbReference type="Proteomes" id="UP000315534"/>
    </source>
</evidence>
<dbReference type="PANTHER" id="PTHR30371:SF0">
    <property type="entry name" value="SEC-INDEPENDENT PROTEIN TRANSLOCASE PROTEIN TATC, CHLOROPLASTIC-RELATED"/>
    <property type="match status" value="1"/>
</dbReference>
<dbReference type="GO" id="GO:0009977">
    <property type="term" value="F:proton motive force dependent protein transmembrane transporter activity"/>
    <property type="evidence" value="ECO:0007669"/>
    <property type="project" value="TreeGrafter"/>
</dbReference>
<feature type="transmembrane region" description="Helical" evidence="5">
    <location>
        <begin position="68"/>
        <end position="95"/>
    </location>
</feature>
<dbReference type="GO" id="GO:0043953">
    <property type="term" value="P:protein transport by the Tat complex"/>
    <property type="evidence" value="ECO:0007669"/>
    <property type="project" value="UniProtKB-UniRule"/>
</dbReference>
<keyword evidence="2 5" id="KW-0812">Transmembrane</keyword>
<evidence type="ECO:0000313" key="6">
    <source>
        <dbReference type="EMBL" id="TET77914.1"/>
    </source>
</evidence>
<evidence type="ECO:0000256" key="2">
    <source>
        <dbReference type="ARBA" id="ARBA00022692"/>
    </source>
</evidence>
<keyword evidence="5" id="KW-0811">Translocation</keyword>
<gene>
    <name evidence="5 6" type="primary">tatC</name>
    <name evidence="6" type="ORF">E3J38_09240</name>
</gene>
<comment type="similarity">
    <text evidence="5">Belongs to the TatC family.</text>
</comment>
<comment type="function">
    <text evidence="5">Part of the twin-arginine translocation (Tat) system that transports large folded proteins containing a characteristic twin-arginine motif in their signal peptide across membranes.</text>
</comment>
<evidence type="ECO:0000256" key="3">
    <source>
        <dbReference type="ARBA" id="ARBA00022989"/>
    </source>
</evidence>
<feature type="transmembrane region" description="Helical" evidence="5">
    <location>
        <begin position="150"/>
        <end position="177"/>
    </location>
</feature>
<dbReference type="GO" id="GO:0065002">
    <property type="term" value="P:intracellular protein transmembrane transport"/>
    <property type="evidence" value="ECO:0007669"/>
    <property type="project" value="TreeGrafter"/>
</dbReference>